<dbReference type="Pfam" id="PF05003">
    <property type="entry name" value="DUF668"/>
    <property type="match status" value="1"/>
</dbReference>
<evidence type="ECO:0000259" key="1">
    <source>
        <dbReference type="Pfam" id="PF05003"/>
    </source>
</evidence>
<sequence>MSWKEMDAKVKRMNRYVSATAALYKEMEQLSETEHALWKLAHCSVSGSDNHNQLSMAKIFDAVTALLARSSFTVLSKIRYIFGLVDAFPSLALLASPLPCSLSLSTAVHPSSDMSPESLDLKSGPLVPATKQHELGFYTLGATTLSLHYANLVLLIEKMVRSTRLVGPDARDDLYAMLPASVQALLQARLHSVGRCAAGDAILAKDWQAALAQIVEWLVLLAHNTVRWQAERSFEQRAAARANVLLLQTLCFGWGGGCKAEEATYKFFF</sequence>
<evidence type="ECO:0000313" key="2">
    <source>
        <dbReference type="EMBL" id="MQL90188.1"/>
    </source>
</evidence>
<feature type="domain" description="DUF668" evidence="1">
    <location>
        <begin position="139"/>
        <end position="227"/>
    </location>
</feature>
<organism evidence="2 3">
    <name type="scientific">Colocasia esculenta</name>
    <name type="common">Wild taro</name>
    <name type="synonym">Arum esculentum</name>
    <dbReference type="NCBI Taxonomy" id="4460"/>
    <lineage>
        <taxon>Eukaryota</taxon>
        <taxon>Viridiplantae</taxon>
        <taxon>Streptophyta</taxon>
        <taxon>Embryophyta</taxon>
        <taxon>Tracheophyta</taxon>
        <taxon>Spermatophyta</taxon>
        <taxon>Magnoliopsida</taxon>
        <taxon>Liliopsida</taxon>
        <taxon>Araceae</taxon>
        <taxon>Aroideae</taxon>
        <taxon>Colocasieae</taxon>
        <taxon>Colocasia</taxon>
    </lineage>
</organism>
<proteinExistence type="predicted"/>
<evidence type="ECO:0000313" key="3">
    <source>
        <dbReference type="Proteomes" id="UP000652761"/>
    </source>
</evidence>
<keyword evidence="3" id="KW-1185">Reference proteome</keyword>
<name>A0A843V2G4_COLES</name>
<gene>
    <name evidence="2" type="ORF">Taro_022772</name>
</gene>
<protein>
    <recommendedName>
        <fullName evidence="1">DUF668 domain-containing protein</fullName>
    </recommendedName>
</protein>
<dbReference type="EMBL" id="NMUH01001218">
    <property type="protein sequence ID" value="MQL90188.1"/>
    <property type="molecule type" value="Genomic_DNA"/>
</dbReference>
<dbReference type="PANTHER" id="PTHR31371:SF14">
    <property type="entry name" value="SIMILARITY TO UNKNOWN PROTEIN"/>
    <property type="match status" value="1"/>
</dbReference>
<dbReference type="GO" id="GO:0045927">
    <property type="term" value="P:positive regulation of growth"/>
    <property type="evidence" value="ECO:0007669"/>
    <property type="project" value="InterPro"/>
</dbReference>
<dbReference type="AlphaFoldDB" id="A0A843V2G4"/>
<comment type="caution">
    <text evidence="2">The sequence shown here is derived from an EMBL/GenBank/DDBJ whole genome shotgun (WGS) entry which is preliminary data.</text>
</comment>
<dbReference type="Proteomes" id="UP000652761">
    <property type="component" value="Unassembled WGS sequence"/>
</dbReference>
<dbReference type="OrthoDB" id="2018987at2759"/>
<accession>A0A843V2G4</accession>
<dbReference type="PANTHER" id="PTHR31371">
    <property type="entry name" value="BNAC09G50660D PROTEIN"/>
    <property type="match status" value="1"/>
</dbReference>
<dbReference type="InterPro" id="IPR007700">
    <property type="entry name" value="DUF668"/>
</dbReference>
<reference evidence="2" key="1">
    <citation type="submission" date="2017-07" db="EMBL/GenBank/DDBJ databases">
        <title>Taro Niue Genome Assembly and Annotation.</title>
        <authorList>
            <person name="Atibalentja N."/>
            <person name="Keating K."/>
            <person name="Fields C.J."/>
        </authorList>
    </citation>
    <scope>NUCLEOTIDE SEQUENCE</scope>
    <source>
        <strain evidence="2">Niue_2</strain>
        <tissue evidence="2">Leaf</tissue>
    </source>
</reference>